<keyword evidence="1" id="KW-0472">Membrane</keyword>
<gene>
    <name evidence="2" type="ORF">LP092_04605</name>
</gene>
<evidence type="ECO:0000313" key="2">
    <source>
        <dbReference type="EMBL" id="UZA04029.1"/>
    </source>
</evidence>
<evidence type="ECO:0000256" key="1">
    <source>
        <dbReference type="SAM" id="Phobius"/>
    </source>
</evidence>
<proteinExistence type="predicted"/>
<keyword evidence="1" id="KW-0812">Transmembrane</keyword>
<dbReference type="RefSeq" id="WP_112742017.1">
    <property type="nucleotide sequence ID" value="NZ_CP030241.1"/>
</dbReference>
<protein>
    <submittedName>
        <fullName evidence="2">Uncharacterized protein</fullName>
    </submittedName>
</protein>
<keyword evidence="3" id="KW-1185">Reference proteome</keyword>
<feature type="transmembrane region" description="Helical" evidence="1">
    <location>
        <begin position="60"/>
        <end position="87"/>
    </location>
</feature>
<keyword evidence="1" id="KW-1133">Transmembrane helix</keyword>
<reference evidence="2" key="1">
    <citation type="journal article" date="2022" name="BMC Microbiol.">
        <title>Whole genome sequencing of Moraxella bovis strains from North America reveals two genotypes with different genetic determinants.</title>
        <authorList>
            <person name="Wynn E.L."/>
            <person name="Hille M.M."/>
            <person name="Loy J.D."/>
            <person name="Schuller G."/>
            <person name="Kuhn K.L."/>
            <person name="Dickey A.M."/>
            <person name="Bono J.L."/>
            <person name="Clawson M.L."/>
        </authorList>
    </citation>
    <scope>NUCLEOTIDE SEQUENCE</scope>
    <source>
        <strain evidence="2">SAM102599</strain>
    </source>
</reference>
<organism evidence="2 3">
    <name type="scientific">Moraxella bovis</name>
    <dbReference type="NCBI Taxonomy" id="476"/>
    <lineage>
        <taxon>Bacteria</taxon>
        <taxon>Pseudomonadati</taxon>
        <taxon>Pseudomonadota</taxon>
        <taxon>Gammaproteobacteria</taxon>
        <taxon>Moraxellales</taxon>
        <taxon>Moraxellaceae</taxon>
        <taxon>Moraxella</taxon>
    </lineage>
</organism>
<feature type="transmembrane region" description="Helical" evidence="1">
    <location>
        <begin position="36"/>
        <end position="54"/>
    </location>
</feature>
<name>A0ABY6M9S6_MORBO</name>
<dbReference type="EMBL" id="CP087830">
    <property type="protein sequence ID" value="UZA04029.1"/>
    <property type="molecule type" value="Genomic_DNA"/>
</dbReference>
<evidence type="ECO:0000313" key="3">
    <source>
        <dbReference type="Proteomes" id="UP001163632"/>
    </source>
</evidence>
<sequence>MKLSLLLYFIISLLFVISFLLNCYGYQFAGYWTEKIIAWIWLIHTVFILIYHWQHKLTKIYLSALGVLVVLSLLPMGIVFFAFLNFIGTFGDYQRLSINDDYRLEMTQHQPLSMPRVYIYQRQYVIFEKIISRPIFYHIIEKTTGLDKLQFDERTISIQQATLIHHDNQTITIRYRIHDKEMIMTHDDCFARQNHSLDCGGQKTTAQL</sequence>
<feature type="transmembrane region" description="Helical" evidence="1">
    <location>
        <begin position="6"/>
        <end position="24"/>
    </location>
</feature>
<dbReference type="Proteomes" id="UP001163632">
    <property type="component" value="Chromosome"/>
</dbReference>
<accession>A0ABY6M9S6</accession>